<dbReference type="SUPFAM" id="SSF56112">
    <property type="entry name" value="Protein kinase-like (PK-like)"/>
    <property type="match status" value="1"/>
</dbReference>
<gene>
    <name evidence="7" type="ORF">FRUB_03083</name>
</gene>
<dbReference type="Gene3D" id="1.10.510.10">
    <property type="entry name" value="Transferase(Phosphotransferase) domain 1"/>
    <property type="match status" value="1"/>
</dbReference>
<evidence type="ECO:0000256" key="2">
    <source>
        <dbReference type="ARBA" id="ARBA00022741"/>
    </source>
</evidence>
<keyword evidence="8" id="KW-1185">Reference proteome</keyword>
<comment type="caution">
    <text evidence="7">The sequence shown here is derived from an EMBL/GenBank/DDBJ whole genome shotgun (WGS) entry which is preliminary data.</text>
</comment>
<dbReference type="GO" id="GO:0004674">
    <property type="term" value="F:protein serine/threonine kinase activity"/>
    <property type="evidence" value="ECO:0007669"/>
    <property type="project" value="UniProtKB-KW"/>
</dbReference>
<dbReference type="Gene3D" id="3.30.200.20">
    <property type="entry name" value="Phosphorylase Kinase, domain 1"/>
    <property type="match status" value="1"/>
</dbReference>
<evidence type="ECO:0000256" key="4">
    <source>
        <dbReference type="ARBA" id="ARBA00022840"/>
    </source>
</evidence>
<dbReference type="EMBL" id="NIDE01000004">
    <property type="protein sequence ID" value="OWK43484.1"/>
    <property type="molecule type" value="Genomic_DNA"/>
</dbReference>
<evidence type="ECO:0000259" key="6">
    <source>
        <dbReference type="PROSITE" id="PS50011"/>
    </source>
</evidence>
<evidence type="ECO:0000256" key="5">
    <source>
        <dbReference type="SAM" id="MobiDB-lite"/>
    </source>
</evidence>
<dbReference type="SMART" id="SM00220">
    <property type="entry name" value="S_TKc"/>
    <property type="match status" value="1"/>
</dbReference>
<keyword evidence="7" id="KW-0723">Serine/threonine-protein kinase</keyword>
<feature type="region of interest" description="Disordered" evidence="5">
    <location>
        <begin position="260"/>
        <end position="328"/>
    </location>
</feature>
<dbReference type="GO" id="GO:0005524">
    <property type="term" value="F:ATP binding"/>
    <property type="evidence" value="ECO:0007669"/>
    <property type="project" value="UniProtKB-KW"/>
</dbReference>
<dbReference type="InterPro" id="IPR011009">
    <property type="entry name" value="Kinase-like_dom_sf"/>
</dbReference>
<dbReference type="InterPro" id="IPR000719">
    <property type="entry name" value="Prot_kinase_dom"/>
</dbReference>
<dbReference type="PANTHER" id="PTHR43289:SF6">
    <property type="entry name" value="SERINE_THREONINE-PROTEIN KINASE NEKL-3"/>
    <property type="match status" value="1"/>
</dbReference>
<keyword evidence="3 7" id="KW-0418">Kinase</keyword>
<dbReference type="Proteomes" id="UP000214646">
    <property type="component" value="Unassembled WGS sequence"/>
</dbReference>
<dbReference type="PROSITE" id="PS50011">
    <property type="entry name" value="PROTEIN_KINASE_DOM"/>
    <property type="match status" value="1"/>
</dbReference>
<dbReference type="AlphaFoldDB" id="A0A225DV08"/>
<evidence type="ECO:0000313" key="8">
    <source>
        <dbReference type="Proteomes" id="UP000214646"/>
    </source>
</evidence>
<evidence type="ECO:0000256" key="1">
    <source>
        <dbReference type="ARBA" id="ARBA00022679"/>
    </source>
</evidence>
<reference evidence="8" key="1">
    <citation type="submission" date="2017-06" db="EMBL/GenBank/DDBJ databases">
        <title>Genome analysis of Fimbriiglobus ruber SP5, the first member of the order Planctomycetales with confirmed chitinolytic capability.</title>
        <authorList>
            <person name="Ravin N.V."/>
            <person name="Rakitin A.L."/>
            <person name="Ivanova A.A."/>
            <person name="Beletsky A.V."/>
            <person name="Kulichevskaya I.S."/>
            <person name="Mardanov A.V."/>
            <person name="Dedysh S.N."/>
        </authorList>
    </citation>
    <scope>NUCLEOTIDE SEQUENCE [LARGE SCALE GENOMIC DNA]</scope>
    <source>
        <strain evidence="8">SP5</strain>
    </source>
</reference>
<organism evidence="7 8">
    <name type="scientific">Fimbriiglobus ruber</name>
    <dbReference type="NCBI Taxonomy" id="1908690"/>
    <lineage>
        <taxon>Bacteria</taxon>
        <taxon>Pseudomonadati</taxon>
        <taxon>Planctomycetota</taxon>
        <taxon>Planctomycetia</taxon>
        <taxon>Gemmatales</taxon>
        <taxon>Gemmataceae</taxon>
        <taxon>Fimbriiglobus</taxon>
    </lineage>
</organism>
<evidence type="ECO:0000313" key="7">
    <source>
        <dbReference type="EMBL" id="OWK43484.1"/>
    </source>
</evidence>
<evidence type="ECO:0000256" key="3">
    <source>
        <dbReference type="ARBA" id="ARBA00022777"/>
    </source>
</evidence>
<protein>
    <submittedName>
        <fullName evidence="7">Serine/threonine protein kinase</fullName>
    </submittedName>
</protein>
<accession>A0A225DV08</accession>
<feature type="compositionally biased region" description="Polar residues" evidence="5">
    <location>
        <begin position="273"/>
        <end position="286"/>
    </location>
</feature>
<keyword evidence="2" id="KW-0547">Nucleotide-binding</keyword>
<keyword evidence="4" id="KW-0067">ATP-binding</keyword>
<proteinExistence type="predicted"/>
<dbReference type="RefSeq" id="WP_088254313.1">
    <property type="nucleotide sequence ID" value="NZ_NIDE01000004.1"/>
</dbReference>
<dbReference type="PANTHER" id="PTHR43289">
    <property type="entry name" value="MITOGEN-ACTIVATED PROTEIN KINASE KINASE KINASE 20-RELATED"/>
    <property type="match status" value="1"/>
</dbReference>
<name>A0A225DV08_9BACT</name>
<sequence>MPSDSVSTFLDQARANRLLKPDLVDELFTRMGVPQQDLGAVCDALLEQGVLTRYQADLVRAGKRGDLTFAGYPILDEIGPCSGGTAFKALHPSLRTPLVLRRVRADWVAPADTVGAFIGRAQTAAAVAHPHLAHVLDAGVYRDDIFIALEPFDGGDLRVLVTDIGPMPTALALTYARQIATALRAAHDRGVVHGYVRPACTFAGPLVPMSKPRPDGAPRSRPAPSAATKLFDLGLVPVRPPVAEWAAAGIPADDVAYLPPSGSTRVMRRRPETSTAWVRPSTSSSPAARLTSRPPPPICWPRSDRLPPTHSPLSARTCPRQWSSWSGN</sequence>
<dbReference type="OrthoDB" id="264432at2"/>
<keyword evidence="1" id="KW-0808">Transferase</keyword>
<feature type="domain" description="Protein kinase" evidence="6">
    <location>
        <begin position="72"/>
        <end position="328"/>
    </location>
</feature>